<protein>
    <submittedName>
        <fullName evidence="1">Uncharacterized protein</fullName>
    </submittedName>
</protein>
<dbReference type="EMBL" id="LAVV01012938">
    <property type="protein sequence ID" value="KNZ46170.1"/>
    <property type="molecule type" value="Genomic_DNA"/>
</dbReference>
<dbReference type="Proteomes" id="UP000037035">
    <property type="component" value="Unassembled WGS sequence"/>
</dbReference>
<proteinExistence type="predicted"/>
<keyword evidence="2" id="KW-1185">Reference proteome</keyword>
<dbReference type="OrthoDB" id="2507671at2759"/>
<feature type="non-terminal residue" evidence="1">
    <location>
        <position position="1"/>
    </location>
</feature>
<accession>A0A0L6UED8</accession>
<comment type="caution">
    <text evidence="1">The sequence shown here is derived from an EMBL/GenBank/DDBJ whole genome shotgun (WGS) entry which is preliminary data.</text>
</comment>
<organism evidence="1 2">
    <name type="scientific">Puccinia sorghi</name>
    <dbReference type="NCBI Taxonomy" id="27349"/>
    <lineage>
        <taxon>Eukaryota</taxon>
        <taxon>Fungi</taxon>
        <taxon>Dikarya</taxon>
        <taxon>Basidiomycota</taxon>
        <taxon>Pucciniomycotina</taxon>
        <taxon>Pucciniomycetes</taxon>
        <taxon>Pucciniales</taxon>
        <taxon>Pucciniaceae</taxon>
        <taxon>Puccinia</taxon>
    </lineage>
</organism>
<name>A0A0L6UED8_9BASI</name>
<gene>
    <name evidence="1" type="ORF">VP01_749g4</name>
</gene>
<dbReference type="VEuPathDB" id="FungiDB:VP01_749g4"/>
<evidence type="ECO:0000313" key="1">
    <source>
        <dbReference type="EMBL" id="KNZ46170.1"/>
    </source>
</evidence>
<reference evidence="1 2" key="1">
    <citation type="submission" date="2015-08" db="EMBL/GenBank/DDBJ databases">
        <title>Next Generation Sequencing and Analysis of the Genome of Puccinia sorghi L Schw, the Causal Agent of Maize Common Rust.</title>
        <authorList>
            <person name="Rochi L."/>
            <person name="Burguener G."/>
            <person name="Darino M."/>
            <person name="Turjanski A."/>
            <person name="Kreff E."/>
            <person name="Dieguez M.J."/>
            <person name="Sacco F."/>
        </authorList>
    </citation>
    <scope>NUCLEOTIDE SEQUENCE [LARGE SCALE GENOMIC DNA]</scope>
    <source>
        <strain evidence="1 2">RO10H11247</strain>
    </source>
</reference>
<sequence>KKQGIWKFSVSDHNHPPSSNPAAHFINRNLYNKTQEEKTFPEKNLLATVSTIYTAKNKSALSNQASWRLSVLSTLQKINPPSPTKQLSVPFFISTKCWECPGKSQRGLQDHNIIPPLCPSPQPVLGEDDGSGVLVNECSCLFQRVYTPGTCCQGA</sequence>
<evidence type="ECO:0000313" key="2">
    <source>
        <dbReference type="Proteomes" id="UP000037035"/>
    </source>
</evidence>
<dbReference type="AlphaFoldDB" id="A0A0L6UED8"/>